<protein>
    <submittedName>
        <fullName evidence="2">Thaumatin family protein</fullName>
    </submittedName>
</protein>
<dbReference type="InterPro" id="IPR037176">
    <property type="entry name" value="Osmotin/thaumatin-like_sf"/>
</dbReference>
<evidence type="ECO:0000256" key="1">
    <source>
        <dbReference type="SAM" id="SignalP"/>
    </source>
</evidence>
<gene>
    <name evidence="2" type="ORF">PS467_36250</name>
</gene>
<accession>A0ABY9V689</accession>
<feature type="chain" id="PRO_5045190914" evidence="1">
    <location>
        <begin position="30"/>
        <end position="264"/>
    </location>
</feature>
<proteinExistence type="predicted"/>
<dbReference type="PANTHER" id="PTHR31013:SF2">
    <property type="entry name" value="THAUMATIN-LIKE PROTEIN"/>
    <property type="match status" value="1"/>
</dbReference>
<dbReference type="SMART" id="SM00205">
    <property type="entry name" value="THN"/>
    <property type="match status" value="1"/>
</dbReference>
<name>A0ABY9V689_9ACTN</name>
<evidence type="ECO:0000313" key="3">
    <source>
        <dbReference type="Proteomes" id="UP001305606"/>
    </source>
</evidence>
<keyword evidence="3" id="KW-1185">Reference proteome</keyword>
<dbReference type="Proteomes" id="UP001305606">
    <property type="component" value="Chromosome"/>
</dbReference>
<evidence type="ECO:0000313" key="2">
    <source>
        <dbReference type="EMBL" id="WNF00393.1"/>
    </source>
</evidence>
<reference evidence="2 3" key="1">
    <citation type="submission" date="2023-02" db="EMBL/GenBank/DDBJ databases">
        <title>Streptomyces sp. SCA4-21 with antifungal activity against Fusarium oxysporum f. sp. cubense, Streptomyces sp. SCA2-17 with antifungal activity against Fusarium oxysporum f. sp. cubense.</title>
        <authorList>
            <person name="Qi D."/>
        </authorList>
    </citation>
    <scope>NUCLEOTIDE SEQUENCE [LARGE SCALE GENOMIC DNA]</scope>
    <source>
        <strain evidence="2 3">SCA4-21</strain>
    </source>
</reference>
<dbReference type="PROSITE" id="PS51367">
    <property type="entry name" value="THAUMATIN_2"/>
    <property type="match status" value="1"/>
</dbReference>
<dbReference type="Pfam" id="PF00314">
    <property type="entry name" value="Thaumatin"/>
    <property type="match status" value="1"/>
</dbReference>
<dbReference type="InterPro" id="IPR001938">
    <property type="entry name" value="Thaumatin"/>
</dbReference>
<dbReference type="RefSeq" id="WP_311038786.1">
    <property type="nucleotide sequence ID" value="NZ_CP117522.1"/>
</dbReference>
<keyword evidence="1" id="KW-0732">Signal</keyword>
<sequence>MRKILTAVAAMAAAVLVALSPHSATSAGATPGTGAETASGTASAAAVDHTVTFVNDTGRKVWIGSDVNADGSKDFTSLPILEPGQSGTVTIPETADPGHWRGKFFARQGCTGTPGDTFHCEVGDCGKLEDHCETAEQPTSLAEFNFDTRDSLAPWYNVSYVNAFSQPVTIAPNDAAGGGGCDTMGCSENLLPLCPPDNLTSRPDGTPMLCTNPNRDAKTPYSDMIAAHCPKAYGWSKQDQEPGNQVMQQCGQCSGFTVTFHSVV</sequence>
<dbReference type="PANTHER" id="PTHR31013">
    <property type="entry name" value="THAUMATIN FAMILY PROTEIN-RELATED"/>
    <property type="match status" value="1"/>
</dbReference>
<dbReference type="Gene3D" id="2.60.110.10">
    <property type="entry name" value="Thaumatin"/>
    <property type="match status" value="1"/>
</dbReference>
<dbReference type="EMBL" id="CP117522">
    <property type="protein sequence ID" value="WNF00393.1"/>
    <property type="molecule type" value="Genomic_DNA"/>
</dbReference>
<feature type="signal peptide" evidence="1">
    <location>
        <begin position="1"/>
        <end position="29"/>
    </location>
</feature>
<dbReference type="PIRSF" id="PIRSF002703">
    <property type="entry name" value="Thaumatin"/>
    <property type="match status" value="1"/>
</dbReference>
<dbReference type="SUPFAM" id="SSF49870">
    <property type="entry name" value="Osmotin, thaumatin-like protein"/>
    <property type="match status" value="1"/>
</dbReference>
<organism evidence="2 3">
    <name type="scientific">Streptomyces luomodiensis</name>
    <dbReference type="NCBI Taxonomy" id="3026192"/>
    <lineage>
        <taxon>Bacteria</taxon>
        <taxon>Bacillati</taxon>
        <taxon>Actinomycetota</taxon>
        <taxon>Actinomycetes</taxon>
        <taxon>Kitasatosporales</taxon>
        <taxon>Streptomycetaceae</taxon>
        <taxon>Streptomyces</taxon>
    </lineage>
</organism>